<accession>A0ABN1UNN8</accession>
<organism evidence="1 2">
    <name type="scientific">Streptomyces hebeiensis</name>
    <dbReference type="NCBI Taxonomy" id="229486"/>
    <lineage>
        <taxon>Bacteria</taxon>
        <taxon>Bacillati</taxon>
        <taxon>Actinomycetota</taxon>
        <taxon>Actinomycetes</taxon>
        <taxon>Kitasatosporales</taxon>
        <taxon>Streptomycetaceae</taxon>
        <taxon>Streptomyces</taxon>
    </lineage>
</organism>
<sequence>MARHAARTSQGSPRRALLRAGLTVTAAGAALGLGGGTAAQAVEPTGATVANGDTELATAATAAGQGVFGALGHAAAGALGPVKNLKLNPLAGTGVDPLDNAVGTQIADFKPLSTASLTDPLTKGSASLKDFPVIGGVLGALPG</sequence>
<dbReference type="PROSITE" id="PS51318">
    <property type="entry name" value="TAT"/>
    <property type="match status" value="1"/>
</dbReference>
<dbReference type="EMBL" id="BAAAKV010000011">
    <property type="protein sequence ID" value="GAA1160632.1"/>
    <property type="molecule type" value="Genomic_DNA"/>
</dbReference>
<proteinExistence type="predicted"/>
<keyword evidence="2" id="KW-1185">Reference proteome</keyword>
<evidence type="ECO:0000313" key="2">
    <source>
        <dbReference type="Proteomes" id="UP001501371"/>
    </source>
</evidence>
<dbReference type="InterPro" id="IPR006311">
    <property type="entry name" value="TAT_signal"/>
</dbReference>
<gene>
    <name evidence="1" type="ORF">GCM10009654_16190</name>
</gene>
<dbReference type="RefSeq" id="WP_344272265.1">
    <property type="nucleotide sequence ID" value="NZ_BAAAKV010000011.1"/>
</dbReference>
<evidence type="ECO:0008006" key="3">
    <source>
        <dbReference type="Google" id="ProtNLM"/>
    </source>
</evidence>
<protein>
    <recommendedName>
        <fullName evidence="3">ATP-binding protein</fullName>
    </recommendedName>
</protein>
<name>A0ABN1UNN8_9ACTN</name>
<comment type="caution">
    <text evidence="1">The sequence shown here is derived from an EMBL/GenBank/DDBJ whole genome shotgun (WGS) entry which is preliminary data.</text>
</comment>
<evidence type="ECO:0000313" key="1">
    <source>
        <dbReference type="EMBL" id="GAA1160632.1"/>
    </source>
</evidence>
<reference evidence="1 2" key="1">
    <citation type="journal article" date="2019" name="Int. J. Syst. Evol. Microbiol.">
        <title>The Global Catalogue of Microorganisms (GCM) 10K type strain sequencing project: providing services to taxonomists for standard genome sequencing and annotation.</title>
        <authorList>
            <consortium name="The Broad Institute Genomics Platform"/>
            <consortium name="The Broad Institute Genome Sequencing Center for Infectious Disease"/>
            <person name="Wu L."/>
            <person name="Ma J."/>
        </authorList>
    </citation>
    <scope>NUCLEOTIDE SEQUENCE [LARGE SCALE GENOMIC DNA]</scope>
    <source>
        <strain evidence="1 2">JCM 12696</strain>
    </source>
</reference>
<dbReference type="Proteomes" id="UP001501371">
    <property type="component" value="Unassembled WGS sequence"/>
</dbReference>